<dbReference type="AlphaFoldDB" id="A0A134A9I0"/>
<reference evidence="2" key="1">
    <citation type="submission" date="2016-01" db="EMBL/GenBank/DDBJ databases">
        <authorList>
            <person name="Mitreva M."/>
            <person name="Pepin K.H."/>
            <person name="Mihindukulasuriya K.A."/>
            <person name="Fulton R."/>
            <person name="Fronick C."/>
            <person name="O'Laughlin M."/>
            <person name="Miner T."/>
            <person name="Herter B."/>
            <person name="Rosa B.A."/>
            <person name="Cordes M."/>
            <person name="Tomlinson C."/>
            <person name="Wollam A."/>
            <person name="Palsikar V.B."/>
            <person name="Mardis E.R."/>
            <person name="Wilson R.K."/>
        </authorList>
    </citation>
    <scope>NUCLEOTIDE SEQUENCE [LARGE SCALE GENOMIC DNA]</scope>
    <source>
        <strain evidence="2">DNF01167</strain>
    </source>
</reference>
<sequence length="76" mass="8936">NFLYNKNIKEGMEENKMSKQIVPLDVDYSSKKEGKSNAIILKLRKGKMEWVLYDSLDKEQLKLILELVMHHVNTVK</sequence>
<protein>
    <submittedName>
        <fullName evidence="1">Uncharacterized protein</fullName>
    </submittedName>
</protein>
<feature type="non-terminal residue" evidence="1">
    <location>
        <position position="1"/>
    </location>
</feature>
<dbReference type="RefSeq" id="WP_231724123.1">
    <property type="nucleotide sequence ID" value="NZ_KQ959916.1"/>
</dbReference>
<proteinExistence type="predicted"/>
<dbReference type="STRING" id="1379.HMPREF3186_00011"/>
<dbReference type="EMBL" id="LSDC01000004">
    <property type="protein sequence ID" value="KXB64381.1"/>
    <property type="molecule type" value="Genomic_DNA"/>
</dbReference>
<organism evidence="1 2">
    <name type="scientific">Gemella haemolysans</name>
    <dbReference type="NCBI Taxonomy" id="1379"/>
    <lineage>
        <taxon>Bacteria</taxon>
        <taxon>Bacillati</taxon>
        <taxon>Bacillota</taxon>
        <taxon>Bacilli</taxon>
        <taxon>Bacillales</taxon>
        <taxon>Gemellaceae</taxon>
        <taxon>Gemella</taxon>
    </lineage>
</organism>
<dbReference type="PATRIC" id="fig|1379.3.peg.11"/>
<dbReference type="Proteomes" id="UP000070355">
    <property type="component" value="Unassembled WGS sequence"/>
</dbReference>
<gene>
    <name evidence="1" type="ORF">HMPREF3186_00011</name>
</gene>
<comment type="caution">
    <text evidence="1">The sequence shown here is derived from an EMBL/GenBank/DDBJ whole genome shotgun (WGS) entry which is preliminary data.</text>
</comment>
<name>A0A134A9I0_9BACL</name>
<evidence type="ECO:0000313" key="1">
    <source>
        <dbReference type="EMBL" id="KXB64381.1"/>
    </source>
</evidence>
<evidence type="ECO:0000313" key="2">
    <source>
        <dbReference type="Proteomes" id="UP000070355"/>
    </source>
</evidence>
<accession>A0A134A9I0</accession>